<reference evidence="3" key="1">
    <citation type="journal article" date="2023" name="Commun. Biol.">
        <title>Genome analysis of Parmales, the sister group of diatoms, reveals the evolutionary specialization of diatoms from phago-mixotrophs to photoautotrophs.</title>
        <authorList>
            <person name="Ban H."/>
            <person name="Sato S."/>
            <person name="Yoshikawa S."/>
            <person name="Yamada K."/>
            <person name="Nakamura Y."/>
            <person name="Ichinomiya M."/>
            <person name="Sato N."/>
            <person name="Blanc-Mathieu R."/>
            <person name="Endo H."/>
            <person name="Kuwata A."/>
            <person name="Ogata H."/>
        </authorList>
    </citation>
    <scope>NUCLEOTIDE SEQUENCE [LARGE SCALE GENOMIC DNA]</scope>
    <source>
        <strain evidence="3">NIES 3699</strain>
    </source>
</reference>
<protein>
    <submittedName>
        <fullName evidence="2">Uncharacterized protein</fullName>
    </submittedName>
</protein>
<organism evidence="2 3">
    <name type="scientific">Triparma verrucosa</name>
    <dbReference type="NCBI Taxonomy" id="1606542"/>
    <lineage>
        <taxon>Eukaryota</taxon>
        <taxon>Sar</taxon>
        <taxon>Stramenopiles</taxon>
        <taxon>Ochrophyta</taxon>
        <taxon>Bolidophyceae</taxon>
        <taxon>Parmales</taxon>
        <taxon>Triparmaceae</taxon>
        <taxon>Triparma</taxon>
    </lineage>
</organism>
<dbReference type="Proteomes" id="UP001165160">
    <property type="component" value="Unassembled WGS sequence"/>
</dbReference>
<sequence length="260" mass="28764">MRKVADVQLSGNGYRKNNKVLDGARALFESGSLADFLKYSGDYDEIASKVLDLGGKIIYGPQNQGSLNKNATNVHKRFSALMNEVESAATPSLSLADLKTVRDWKMVRNRVRQNWLLVDSNTDEAVCQTTTAAFSALPDWETSMSTLNALHGVGPATASFILALRDSTIPVFSEELARCCGVVSTSAKYDRNEYREFHRVVNEKATSLSTKSLQITPRQIEQACWACVYSQHPKLTSSSPFPSDDLPVDPPVKKRARTKR</sequence>
<accession>A0A9W7C3R7</accession>
<evidence type="ECO:0000256" key="1">
    <source>
        <dbReference type="SAM" id="MobiDB-lite"/>
    </source>
</evidence>
<keyword evidence="3" id="KW-1185">Reference proteome</keyword>
<dbReference type="PANTHER" id="PTHR21521:SF0">
    <property type="entry name" value="AMUN, ISOFORM A"/>
    <property type="match status" value="1"/>
</dbReference>
<dbReference type="PANTHER" id="PTHR21521">
    <property type="entry name" value="AMUN, ISOFORM A"/>
    <property type="match status" value="1"/>
</dbReference>
<dbReference type="AlphaFoldDB" id="A0A9W7C3R7"/>
<evidence type="ECO:0000313" key="2">
    <source>
        <dbReference type="EMBL" id="GMH97703.1"/>
    </source>
</evidence>
<comment type="caution">
    <text evidence="2">The sequence shown here is derived from an EMBL/GenBank/DDBJ whole genome shotgun (WGS) entry which is preliminary data.</text>
</comment>
<gene>
    <name evidence="2" type="ORF">TrVE_jg4314</name>
</gene>
<proteinExistence type="predicted"/>
<evidence type="ECO:0000313" key="3">
    <source>
        <dbReference type="Proteomes" id="UP001165160"/>
    </source>
</evidence>
<feature type="region of interest" description="Disordered" evidence="1">
    <location>
        <begin position="235"/>
        <end position="260"/>
    </location>
</feature>
<dbReference type="EMBL" id="BRXX01000205">
    <property type="protein sequence ID" value="GMH97703.1"/>
    <property type="molecule type" value="Genomic_DNA"/>
</dbReference>
<name>A0A9W7C3R7_9STRA</name>